<evidence type="ECO:0000256" key="1">
    <source>
        <dbReference type="ARBA" id="ARBA00004370"/>
    </source>
</evidence>
<feature type="domain" description="Bacterial surface antigen (D15)" evidence="4">
    <location>
        <begin position="119"/>
        <end position="395"/>
    </location>
</feature>
<keyword evidence="6" id="KW-1185">Reference proteome</keyword>
<evidence type="ECO:0000313" key="6">
    <source>
        <dbReference type="Proteomes" id="UP001320148"/>
    </source>
</evidence>
<dbReference type="Proteomes" id="UP001320148">
    <property type="component" value="Chromosome"/>
</dbReference>
<keyword evidence="3" id="KW-0732">Signal</keyword>
<dbReference type="EMBL" id="AP024488">
    <property type="protein sequence ID" value="BCS97218.1"/>
    <property type="molecule type" value="Genomic_DNA"/>
</dbReference>
<evidence type="ECO:0000256" key="2">
    <source>
        <dbReference type="ARBA" id="ARBA00023136"/>
    </source>
</evidence>
<feature type="signal peptide" evidence="3">
    <location>
        <begin position="1"/>
        <end position="36"/>
    </location>
</feature>
<comment type="subcellular location">
    <subcellularLocation>
        <location evidence="1">Membrane</location>
    </subcellularLocation>
</comment>
<dbReference type="RefSeq" id="WP_236888639.1">
    <property type="nucleotide sequence ID" value="NZ_AP024488.1"/>
</dbReference>
<evidence type="ECO:0000256" key="3">
    <source>
        <dbReference type="SAM" id="SignalP"/>
    </source>
</evidence>
<name>A0ABM7PJ78_9BACT</name>
<reference evidence="5 6" key="1">
    <citation type="submission" date="2021-02" db="EMBL/GenBank/DDBJ databases">
        <title>Complete genome of Desulfoluna sp. strain ASN36.</title>
        <authorList>
            <person name="Takahashi A."/>
            <person name="Kojima H."/>
            <person name="Fukui M."/>
        </authorList>
    </citation>
    <scope>NUCLEOTIDE SEQUENCE [LARGE SCALE GENOMIC DNA]</scope>
    <source>
        <strain evidence="5 6">ASN36</strain>
    </source>
</reference>
<evidence type="ECO:0000259" key="4">
    <source>
        <dbReference type="Pfam" id="PF01103"/>
    </source>
</evidence>
<sequence>MTFCLTPERHLLRTCIYCACAMTLLFFLMKALPASASEASGGIKNWMDGFLESMGSGDEFDPDKLIDVGFLPGPFYTPEMKLGIGLAAIGLYSTNKEDEQERISTLSISGFASVTSAVGLNVVNQTFFSRDQVRLFVDGIIFDAPEKYWGIGYDQNSDDDNREDYTNITYQVSPRVYYRLFNSLHVGTGWDYIDTRAKDTEAGGLFFQDNPHGTNVQSSGYSLHIMSDTRDFIPNPYEGHFLNLDFYDYKPSFGSDADYSVTEFTGNKYWATQDNNILAFQVYMRSADDDVPWNRLSKIGGASQMRGYWEGRYRDKKMITTQLEYRRKLHWRHGVVAWIGAGAIAPTLRDFDSDQILPNAGVGYRLAFKYRSNVRLDLGFGKNEIGFYFNVNEAF</sequence>
<protein>
    <submittedName>
        <fullName evidence="5">Membrane protein</fullName>
    </submittedName>
</protein>
<organism evidence="5 6">
    <name type="scientific">Desulfoluna limicola</name>
    <dbReference type="NCBI Taxonomy" id="2810562"/>
    <lineage>
        <taxon>Bacteria</taxon>
        <taxon>Pseudomonadati</taxon>
        <taxon>Thermodesulfobacteriota</taxon>
        <taxon>Desulfobacteria</taxon>
        <taxon>Desulfobacterales</taxon>
        <taxon>Desulfolunaceae</taxon>
        <taxon>Desulfoluna</taxon>
    </lineage>
</organism>
<accession>A0ABM7PJ78</accession>
<dbReference type="InterPro" id="IPR000184">
    <property type="entry name" value="Bac_surfAg_D15"/>
</dbReference>
<feature type="chain" id="PRO_5045552659" evidence="3">
    <location>
        <begin position="37"/>
        <end position="395"/>
    </location>
</feature>
<gene>
    <name evidence="5" type="ORF">DSLASN_28500</name>
</gene>
<dbReference type="Gene3D" id="2.40.160.50">
    <property type="entry name" value="membrane protein fhac: a member of the omp85/tpsb transporter family"/>
    <property type="match status" value="1"/>
</dbReference>
<proteinExistence type="predicted"/>
<evidence type="ECO:0000313" key="5">
    <source>
        <dbReference type="EMBL" id="BCS97218.1"/>
    </source>
</evidence>
<keyword evidence="2" id="KW-0472">Membrane</keyword>
<dbReference type="Pfam" id="PF01103">
    <property type="entry name" value="Omp85"/>
    <property type="match status" value="1"/>
</dbReference>